<dbReference type="Proteomes" id="UP000094828">
    <property type="component" value="Unassembled WGS sequence"/>
</dbReference>
<dbReference type="AlphaFoldDB" id="A0A1C3E6D9"/>
<reference evidence="1 2" key="1">
    <citation type="submission" date="2016-05" db="EMBL/GenBank/DDBJ databases">
        <title>Genomic and physiological characterization of Planctopirus sp. isolated from fresh water lake.</title>
        <authorList>
            <person name="Subhash Y."/>
            <person name="Ramana C."/>
        </authorList>
    </citation>
    <scope>NUCLEOTIDE SEQUENCE [LARGE SCALE GENOMIC DNA]</scope>
    <source>
        <strain evidence="1 2">JC280</strain>
    </source>
</reference>
<gene>
    <name evidence="1" type="ORF">A6X21_11230</name>
</gene>
<accession>A0A1C3E6D9</accession>
<evidence type="ECO:0000313" key="2">
    <source>
        <dbReference type="Proteomes" id="UP000094828"/>
    </source>
</evidence>
<dbReference type="OrthoDB" id="9815249at2"/>
<proteinExistence type="predicted"/>
<name>A0A1C3E6D9_9PLAN</name>
<dbReference type="STRING" id="1841610.A6X21_11230"/>
<keyword evidence="2" id="KW-1185">Reference proteome</keyword>
<dbReference type="EMBL" id="LYDR01000151">
    <property type="protein sequence ID" value="ODA28810.1"/>
    <property type="molecule type" value="Genomic_DNA"/>
</dbReference>
<sequence length="426" mass="47265">MSRLMTGMAYVITVVTMILGGGDFHRLLGAETAADILAEAGKKARFQEGIARLHAQLEQKPEDAEVRFAMGLLQFLGAVDEFAASQYHYGAGGGTARSLSLPFFRGIPENPQPAPVTFAQTQEIFSILGQQIAVAEKTLAGLETKRVKLPFRPGQVSLDFNRDGKVGNDESFWQLLSAVNPAIRDIPADKFLVQIDEGDAVWLRGYCHFLMAICDLSAAYNTKEMFERAGHMIYAKPVTPYPWNQEPEPNANGGFSFSRIADLIAMIHLVNFELVDANQMASAHAHLLEMVRLSRICWKLYEAETDDDAEWIPNDRQQNVVIGLRVSRELITGWHQALDEIEAILLGKKLIPFWRGSLVNSSGVKGRGVNLAKVFLKPERFDMVLWISGTGAAPFIEEGPLSTAASWNELQRVFGGQFFGFAVWFN</sequence>
<organism evidence="1 2">
    <name type="scientific">Planctopirus hydrillae</name>
    <dbReference type="NCBI Taxonomy" id="1841610"/>
    <lineage>
        <taxon>Bacteria</taxon>
        <taxon>Pseudomonadati</taxon>
        <taxon>Planctomycetota</taxon>
        <taxon>Planctomycetia</taxon>
        <taxon>Planctomycetales</taxon>
        <taxon>Planctomycetaceae</taxon>
        <taxon>Planctopirus</taxon>
    </lineage>
</organism>
<comment type="caution">
    <text evidence="1">The sequence shown here is derived from an EMBL/GenBank/DDBJ whole genome shotgun (WGS) entry which is preliminary data.</text>
</comment>
<protein>
    <submittedName>
        <fullName evidence="1">Uncharacterized protein</fullName>
    </submittedName>
</protein>
<dbReference type="RefSeq" id="WP_068851123.1">
    <property type="nucleotide sequence ID" value="NZ_LYDR01000151.1"/>
</dbReference>
<evidence type="ECO:0000313" key="1">
    <source>
        <dbReference type="EMBL" id="ODA28810.1"/>
    </source>
</evidence>